<evidence type="ECO:0008006" key="5">
    <source>
        <dbReference type="Google" id="ProtNLM"/>
    </source>
</evidence>
<gene>
    <name evidence="3" type="ORF">CITCOLO1_LOCUS6006</name>
</gene>
<feature type="region of interest" description="Disordered" evidence="1">
    <location>
        <begin position="205"/>
        <end position="224"/>
    </location>
</feature>
<feature type="compositionally biased region" description="Basic and acidic residues" evidence="1">
    <location>
        <begin position="1"/>
        <end position="19"/>
    </location>
</feature>
<evidence type="ECO:0000256" key="1">
    <source>
        <dbReference type="SAM" id="MobiDB-lite"/>
    </source>
</evidence>
<sequence length="224" mass="25276">MDFDRTQIENERRNLHGERFGQNAAPQSRIARVISRSLFFAVILLLIPHIGPIFNDQGKFLSFDSTNPNSITKQEFYDLIDELKTAEILTKEKKSLVVIPGSNSIKEAPNHYADYLRSMGADVVIENNFLFGGSFKNESFDIVFTLGQFGAGFVDRVLKSGGAVVVPAKDMSLNVYLDELNYTCVYLKPYSLESIIMVVVKPTPSDQSDADELRGRPNWRHHKL</sequence>
<evidence type="ECO:0000313" key="3">
    <source>
        <dbReference type="EMBL" id="CAK9314260.1"/>
    </source>
</evidence>
<dbReference type="PANTHER" id="PTHR33597">
    <property type="entry name" value="OS02G0760400 PROTEIN"/>
    <property type="match status" value="1"/>
</dbReference>
<organism evidence="3 4">
    <name type="scientific">Citrullus colocynthis</name>
    <name type="common">colocynth</name>
    <dbReference type="NCBI Taxonomy" id="252529"/>
    <lineage>
        <taxon>Eukaryota</taxon>
        <taxon>Viridiplantae</taxon>
        <taxon>Streptophyta</taxon>
        <taxon>Embryophyta</taxon>
        <taxon>Tracheophyta</taxon>
        <taxon>Spermatophyta</taxon>
        <taxon>Magnoliopsida</taxon>
        <taxon>eudicotyledons</taxon>
        <taxon>Gunneridae</taxon>
        <taxon>Pentapetalae</taxon>
        <taxon>rosids</taxon>
        <taxon>fabids</taxon>
        <taxon>Cucurbitales</taxon>
        <taxon>Cucurbitaceae</taxon>
        <taxon>Benincaseae</taxon>
        <taxon>Citrullus</taxon>
    </lineage>
</organism>
<feature type="transmembrane region" description="Helical" evidence="2">
    <location>
        <begin position="37"/>
        <end position="54"/>
    </location>
</feature>
<keyword evidence="2" id="KW-0812">Transmembrane</keyword>
<protein>
    <recommendedName>
        <fullName evidence="5">DUF4350 domain-containing protein</fullName>
    </recommendedName>
</protein>
<dbReference type="EMBL" id="OZ021736">
    <property type="protein sequence ID" value="CAK9314260.1"/>
    <property type="molecule type" value="Genomic_DNA"/>
</dbReference>
<evidence type="ECO:0000313" key="4">
    <source>
        <dbReference type="Proteomes" id="UP001642487"/>
    </source>
</evidence>
<keyword evidence="2" id="KW-1133">Transmembrane helix</keyword>
<feature type="region of interest" description="Disordered" evidence="1">
    <location>
        <begin position="1"/>
        <end position="20"/>
    </location>
</feature>
<keyword evidence="4" id="KW-1185">Reference proteome</keyword>
<proteinExistence type="predicted"/>
<dbReference type="PANTHER" id="PTHR33597:SF11">
    <property type="entry name" value="OS07G0620600 PROTEIN"/>
    <property type="match status" value="1"/>
</dbReference>
<name>A0ABP0Y3F4_9ROSI</name>
<dbReference type="Proteomes" id="UP001642487">
    <property type="component" value="Chromosome 2"/>
</dbReference>
<accession>A0ABP0Y3F4</accession>
<reference evidence="3 4" key="1">
    <citation type="submission" date="2024-03" db="EMBL/GenBank/DDBJ databases">
        <authorList>
            <person name="Gkanogiannis A."/>
            <person name="Becerra Lopez-Lavalle L."/>
        </authorList>
    </citation>
    <scope>NUCLEOTIDE SEQUENCE [LARGE SCALE GENOMIC DNA]</scope>
</reference>
<evidence type="ECO:0000256" key="2">
    <source>
        <dbReference type="SAM" id="Phobius"/>
    </source>
</evidence>
<keyword evidence="2" id="KW-0472">Membrane</keyword>